<dbReference type="Pfam" id="PF00271">
    <property type="entry name" value="Helicase_C"/>
    <property type="match status" value="1"/>
</dbReference>
<dbReference type="InterPro" id="IPR018957">
    <property type="entry name" value="Znf_C3HC4_RING-type"/>
</dbReference>
<dbReference type="SUPFAM" id="SSF52540">
    <property type="entry name" value="P-loop containing nucleoside triphosphate hydrolases"/>
    <property type="match status" value="2"/>
</dbReference>
<dbReference type="PROSITE" id="PS51192">
    <property type="entry name" value="HELICASE_ATP_BIND_1"/>
    <property type="match status" value="1"/>
</dbReference>
<keyword evidence="7" id="KW-0175">Coiled coil</keyword>
<evidence type="ECO:0000256" key="4">
    <source>
        <dbReference type="ARBA" id="ARBA00022801"/>
    </source>
</evidence>
<dbReference type="Pfam" id="PF00097">
    <property type="entry name" value="zf-C3HC4"/>
    <property type="match status" value="1"/>
</dbReference>
<dbReference type="InterPro" id="IPR052583">
    <property type="entry name" value="ATP-helicase/E3_Ub-Ligase"/>
</dbReference>
<dbReference type="InterPro" id="IPR048686">
    <property type="entry name" value="SHPRH_helical_1st"/>
</dbReference>
<evidence type="ECO:0000259" key="9">
    <source>
        <dbReference type="PROSITE" id="PS50089"/>
    </source>
</evidence>
<evidence type="ECO:0000256" key="5">
    <source>
        <dbReference type="ARBA" id="ARBA00022833"/>
    </source>
</evidence>
<dbReference type="KEGG" id="soe:110805293"/>
<dbReference type="Pfam" id="PF21325">
    <property type="entry name" value="SHPRH_helical-1st"/>
    <property type="match status" value="1"/>
</dbReference>
<dbReference type="InterPro" id="IPR001650">
    <property type="entry name" value="Helicase_C-like"/>
</dbReference>
<dbReference type="PROSITE" id="PS51194">
    <property type="entry name" value="HELICASE_CTER"/>
    <property type="match status" value="1"/>
</dbReference>
<evidence type="ECO:0000256" key="2">
    <source>
        <dbReference type="ARBA" id="ARBA00022723"/>
    </source>
</evidence>
<dbReference type="Pfam" id="PF21324">
    <property type="entry name" value="SHPRH_helical-2nd"/>
    <property type="match status" value="1"/>
</dbReference>
<dbReference type="SMART" id="SM00184">
    <property type="entry name" value="RING"/>
    <property type="match status" value="1"/>
</dbReference>
<dbReference type="InterPro" id="IPR019786">
    <property type="entry name" value="Zinc_finger_PHD-type_CS"/>
</dbReference>
<feature type="domain" description="Helicase C-terminal" evidence="11">
    <location>
        <begin position="1436"/>
        <end position="1614"/>
    </location>
</feature>
<sequence length="1655" mass="186443">MGRIKKKPRRSVRVLENGSTSNSGDNSANPDFNLVDELKVGDHGNIQDTPFIVDVDRSSWDSLEHRDLSEIVLSNLNFSPEFIGFELNEETCLRVRICNVNEHLARMKSGHWPVFLSENIFLEIINKRVVDEIEAGDVIVSGQFDGSDDGITGLVHLVSMKFLTLRPVFGVWLCEDVSSLRIRVEILQNTFSACKSLQDNTRHAWKKSMMSVMAWLRPELTTSEARYGVHVSSEIEEDSISKVDNSSSERSNFDVSRFYEAIKRSKDCPMLDAELTDLLPELRPYQRRAAYWMVQRERGFLQNSSAWERTISCSPLCVAVYFLDSPSKMFYNPFCGNVSACEEIPPSVVGGILADEMGMGKTVELLACILAHRKSLPEQGCCPGGKSDNTETEKTRLKRLKRERVECVCGALSESYKYEGLWVQCDVCDAWQHADCVGYSPSKGINGTKEASEGQHNNKRRKKNVADIIMMNDEYVCQICLQLMQATSSPIESAATLIICPAPILPQWHAEILRHTNPGSMRTYIYEGVKEISLSNSSTIDISELVSADIVLTTYDVLRDDLSHDSERHEGDRRLMRYGKRYPVVPTLLTRVLWWRICLDEAQMVENNVVAAAEMALRLRATHRWCITGTPIQRKLDDLYGLLKFLKASPFDISRWWAEVIREPYERKNVAAMAFTHRLFRQLMWRSSKSHVADELELPPQEEQVSWLSFYAVEEHFYQRQHETCVHFAREVLERFKSDILNRNCSASSSSVSDPFITHLEATKLLNSLLKLRQACCHPQVGGSGIRSLQRSPMTMDEILSVLISKTKLEGEDALRKVVSSLNGLAGIAILQGELSNAASFYKEALALAEDHAEDFRVDPLLNLHIHHNLSEVIKSASNTLQQVSFCGGQLKGIIEDTPSQTAGPDRIKKKQKVTEDILERVGHTDEPSGLNCSSSTDGSEGVKVFHLNPHAPHVSSTESLIIICEDLRQKYLSGFYTRLSQAQQEFQKSYMQVCDSLNNSENKNRVWWLGALQQIEQNKDAANELSRRIENAILDNQNITKSSKTSSCFRSISALKYSIQSGLDSLEASRKRLLAKLLEVDQTMEKPRDEDVERVRYCPNCYENVDGSLCVHCELDKLFQAYEARLFLRKEKNGGVISSAEEAVDLQMKRLERNHFYWNLEQKSNNYTSSSADNLGKSKRDSGKMSMDSKFPSELEIILGVIRSYFRANLGREGVSAASRHLVLLEGMKKEYAHARSLATAQAQILRAYDEIKMATSRLRLKENDDDNSIDALSLEELDVANVENSSEKFVSLATLSRIRGKLRYLQGLVVSKHKAESDNEVAASIDSPPSDNNNIRVVEEMCPVCQEILQNQKMVFQCGHLTCCKCLFAITERKMVSHGKMSDNWVICPTCRQPSDFESIAFADDSQNKCSVGRSENLEASVSVRGSYGTKIEAITRRILWIKSSDPKAKVLVFSSWNDVLDVLEHAFSTNEISYVRMKGGRKPSQAALSIFKGEKMTQKGCGKMNDKQKQDAKFIQVLLLLIQHGANGLNLLEAQHVILVEPLLNPAAEAQAISRVHRVGQTRKTLVHRFLIKDTVEESIYKLNKSRNSSCFISGNKKNQDEPILTLKDVESLFAVSPDSNNEQSSSLTHLPPSVAAAIAAERRLDQSTMPL</sequence>
<reference evidence="12" key="1">
    <citation type="journal article" date="2021" name="Nat. Commun.">
        <title>Genomic analyses provide insights into spinach domestication and the genetic basis of agronomic traits.</title>
        <authorList>
            <person name="Cai X."/>
            <person name="Sun X."/>
            <person name="Xu C."/>
            <person name="Sun H."/>
            <person name="Wang X."/>
            <person name="Ge C."/>
            <person name="Zhang Z."/>
            <person name="Wang Q."/>
            <person name="Fei Z."/>
            <person name="Jiao C."/>
            <person name="Wang Q."/>
        </authorList>
    </citation>
    <scope>NUCLEOTIDE SEQUENCE [LARGE SCALE GENOMIC DNA]</scope>
    <source>
        <strain evidence="12">cv. Varoflay</strain>
    </source>
</reference>
<proteinExistence type="inferred from homology"/>
<feature type="domain" description="Helicase ATP-binding" evidence="10">
    <location>
        <begin position="496"/>
        <end position="649"/>
    </location>
</feature>
<evidence type="ECO:0000256" key="1">
    <source>
        <dbReference type="ARBA" id="ARBA00008438"/>
    </source>
</evidence>
<dbReference type="Proteomes" id="UP000813463">
    <property type="component" value="Chromosome 1"/>
</dbReference>
<gene>
    <name evidence="13" type="primary">LOC110805293</name>
</gene>
<reference evidence="13" key="2">
    <citation type="submission" date="2025-08" db="UniProtKB">
        <authorList>
            <consortium name="RefSeq"/>
        </authorList>
    </citation>
    <scope>IDENTIFICATION</scope>
    <source>
        <tissue evidence="13">Leaf</tissue>
    </source>
</reference>
<dbReference type="GO" id="GO:0016787">
    <property type="term" value="F:hydrolase activity"/>
    <property type="evidence" value="ECO:0007669"/>
    <property type="project" value="UniProtKB-KW"/>
</dbReference>
<comment type="similarity">
    <text evidence="1">Belongs to the SNF2/RAD54 helicase family. RAD16 subfamily.</text>
</comment>
<protein>
    <submittedName>
        <fullName evidence="13">Uncharacterized protein isoform X1</fullName>
    </submittedName>
</protein>
<dbReference type="SUPFAM" id="SSF57850">
    <property type="entry name" value="RING/U-box"/>
    <property type="match status" value="1"/>
</dbReference>
<dbReference type="SMART" id="SM00249">
    <property type="entry name" value="PHD"/>
    <property type="match status" value="2"/>
</dbReference>
<keyword evidence="4" id="KW-0378">Hydrolase</keyword>
<dbReference type="RefSeq" id="XP_021866580.1">
    <property type="nucleotide sequence ID" value="XM_022010888.2"/>
</dbReference>
<dbReference type="PROSITE" id="PS50089">
    <property type="entry name" value="ZF_RING_2"/>
    <property type="match status" value="1"/>
</dbReference>
<dbReference type="GO" id="GO:0008270">
    <property type="term" value="F:zinc ion binding"/>
    <property type="evidence" value="ECO:0007669"/>
    <property type="project" value="UniProtKB-KW"/>
</dbReference>
<dbReference type="Gene3D" id="3.30.40.10">
    <property type="entry name" value="Zinc/RING finger domain, C3HC4 (zinc finger)"/>
    <property type="match status" value="2"/>
</dbReference>
<dbReference type="InterPro" id="IPR049730">
    <property type="entry name" value="SNF2/RAD54-like_C"/>
</dbReference>
<evidence type="ECO:0000256" key="8">
    <source>
        <dbReference type="SAM" id="MobiDB-lite"/>
    </source>
</evidence>
<dbReference type="CDD" id="cd18070">
    <property type="entry name" value="DEXQc_SHPRH"/>
    <property type="match status" value="1"/>
</dbReference>
<feature type="compositionally biased region" description="Basic residues" evidence="8">
    <location>
        <begin position="1"/>
        <end position="12"/>
    </location>
</feature>
<dbReference type="SMART" id="SM00490">
    <property type="entry name" value="HELICc"/>
    <property type="match status" value="1"/>
</dbReference>
<evidence type="ECO:0000313" key="13">
    <source>
        <dbReference type="RefSeq" id="XP_021866580.1"/>
    </source>
</evidence>
<dbReference type="CDD" id="cd15517">
    <property type="entry name" value="PHD_TCF19_like"/>
    <property type="match status" value="1"/>
</dbReference>
<name>A0A9R0KDG0_SPIOL</name>
<dbReference type="InterPro" id="IPR001841">
    <property type="entry name" value="Znf_RING"/>
</dbReference>
<dbReference type="InterPro" id="IPR038718">
    <property type="entry name" value="SNF2-like_sf"/>
</dbReference>
<dbReference type="InterPro" id="IPR001965">
    <property type="entry name" value="Znf_PHD"/>
</dbReference>
<keyword evidence="2" id="KW-0479">Metal-binding</keyword>
<organism evidence="12 13">
    <name type="scientific">Spinacia oleracea</name>
    <name type="common">Spinach</name>
    <dbReference type="NCBI Taxonomy" id="3562"/>
    <lineage>
        <taxon>Eukaryota</taxon>
        <taxon>Viridiplantae</taxon>
        <taxon>Streptophyta</taxon>
        <taxon>Embryophyta</taxon>
        <taxon>Tracheophyta</taxon>
        <taxon>Spermatophyta</taxon>
        <taxon>Magnoliopsida</taxon>
        <taxon>eudicotyledons</taxon>
        <taxon>Gunneridae</taxon>
        <taxon>Pentapetalae</taxon>
        <taxon>Caryophyllales</taxon>
        <taxon>Chenopodiaceae</taxon>
        <taxon>Chenopodioideae</taxon>
        <taxon>Anserineae</taxon>
        <taxon>Spinacia</taxon>
    </lineage>
</organism>
<dbReference type="GO" id="GO:0005524">
    <property type="term" value="F:ATP binding"/>
    <property type="evidence" value="ECO:0007669"/>
    <property type="project" value="InterPro"/>
</dbReference>
<dbReference type="GeneID" id="110805293"/>
<accession>A0A9R0KDG0</accession>
<dbReference type="PANTHER" id="PTHR45865">
    <property type="entry name" value="E3 UBIQUITIN-PROTEIN LIGASE SHPRH FAMILY MEMBER"/>
    <property type="match status" value="1"/>
</dbReference>
<evidence type="ECO:0000256" key="6">
    <source>
        <dbReference type="PROSITE-ProRule" id="PRU00175"/>
    </source>
</evidence>
<dbReference type="InterPro" id="IPR013083">
    <property type="entry name" value="Znf_RING/FYVE/PHD"/>
</dbReference>
<dbReference type="InterPro" id="IPR011011">
    <property type="entry name" value="Znf_FYVE_PHD"/>
</dbReference>
<dbReference type="InterPro" id="IPR014001">
    <property type="entry name" value="Helicase_ATP-bd"/>
</dbReference>
<feature type="coiled-coil region" evidence="7">
    <location>
        <begin position="1013"/>
        <end position="1084"/>
    </location>
</feature>
<dbReference type="OrthoDB" id="423559at2759"/>
<keyword evidence="3 6" id="KW-0863">Zinc-finger</keyword>
<evidence type="ECO:0000313" key="12">
    <source>
        <dbReference type="Proteomes" id="UP000813463"/>
    </source>
</evidence>
<dbReference type="SUPFAM" id="SSF57903">
    <property type="entry name" value="FYVE/PHD zinc finger"/>
    <property type="match status" value="1"/>
</dbReference>
<feature type="region of interest" description="Disordered" evidence="8">
    <location>
        <begin position="1"/>
        <end position="30"/>
    </location>
</feature>
<evidence type="ECO:0000259" key="11">
    <source>
        <dbReference type="PROSITE" id="PS51194"/>
    </source>
</evidence>
<dbReference type="Pfam" id="PF00176">
    <property type="entry name" value="SNF2-rel_dom"/>
    <property type="match status" value="1"/>
</dbReference>
<dbReference type="InterPro" id="IPR000330">
    <property type="entry name" value="SNF2_N"/>
</dbReference>
<dbReference type="SMART" id="SM00487">
    <property type="entry name" value="DEXDc"/>
    <property type="match status" value="1"/>
</dbReference>
<dbReference type="PROSITE" id="PS01359">
    <property type="entry name" value="ZF_PHD_1"/>
    <property type="match status" value="1"/>
</dbReference>
<evidence type="ECO:0000259" key="10">
    <source>
        <dbReference type="PROSITE" id="PS51192"/>
    </source>
</evidence>
<keyword evidence="12" id="KW-1185">Reference proteome</keyword>
<dbReference type="Gene3D" id="3.40.50.10810">
    <property type="entry name" value="Tandem AAA-ATPase domain"/>
    <property type="match status" value="2"/>
</dbReference>
<dbReference type="CDD" id="cd18793">
    <property type="entry name" value="SF2_C_SNF"/>
    <property type="match status" value="1"/>
</dbReference>
<feature type="compositionally biased region" description="Polar residues" evidence="8">
    <location>
        <begin position="17"/>
        <end position="30"/>
    </location>
</feature>
<dbReference type="InterPro" id="IPR048695">
    <property type="entry name" value="SHPRH_helical_2nd"/>
</dbReference>
<dbReference type="PANTHER" id="PTHR45865:SF1">
    <property type="entry name" value="E3 UBIQUITIN-PROTEIN LIGASE SHPRH"/>
    <property type="match status" value="1"/>
</dbReference>
<evidence type="ECO:0000256" key="3">
    <source>
        <dbReference type="ARBA" id="ARBA00022771"/>
    </source>
</evidence>
<dbReference type="Gene3D" id="3.40.50.300">
    <property type="entry name" value="P-loop containing nucleotide triphosphate hydrolases"/>
    <property type="match status" value="1"/>
</dbReference>
<keyword evidence="5" id="KW-0862">Zinc</keyword>
<evidence type="ECO:0000256" key="7">
    <source>
        <dbReference type="SAM" id="Coils"/>
    </source>
</evidence>
<dbReference type="InterPro" id="IPR027417">
    <property type="entry name" value="P-loop_NTPase"/>
</dbReference>
<feature type="domain" description="RING-type" evidence="9">
    <location>
        <begin position="1344"/>
        <end position="1394"/>
    </location>
</feature>